<feature type="DNA-binding region" description="H-T-H motif" evidence="4">
    <location>
        <begin position="29"/>
        <end position="48"/>
    </location>
</feature>
<name>A0ABX0U846_9FLAO</name>
<evidence type="ECO:0000256" key="2">
    <source>
        <dbReference type="ARBA" id="ARBA00023125"/>
    </source>
</evidence>
<comment type="caution">
    <text evidence="6">The sequence shown here is derived from an EMBL/GenBank/DDBJ whole genome shotgun (WGS) entry which is preliminary data.</text>
</comment>
<dbReference type="PROSITE" id="PS50977">
    <property type="entry name" value="HTH_TETR_2"/>
    <property type="match status" value="1"/>
</dbReference>
<protein>
    <submittedName>
        <fullName evidence="6">AcrR family transcriptional regulator</fullName>
    </submittedName>
</protein>
<dbReference type="PANTHER" id="PTHR47506">
    <property type="entry name" value="TRANSCRIPTIONAL REGULATORY PROTEIN"/>
    <property type="match status" value="1"/>
</dbReference>
<dbReference type="EMBL" id="JAASQL010000001">
    <property type="protein sequence ID" value="NIJ45014.1"/>
    <property type="molecule type" value="Genomic_DNA"/>
</dbReference>
<evidence type="ECO:0000313" key="6">
    <source>
        <dbReference type="EMBL" id="NIJ45014.1"/>
    </source>
</evidence>
<evidence type="ECO:0000256" key="1">
    <source>
        <dbReference type="ARBA" id="ARBA00023015"/>
    </source>
</evidence>
<reference evidence="6 7" key="1">
    <citation type="submission" date="2020-03" db="EMBL/GenBank/DDBJ databases">
        <title>Genomic Encyclopedia of Type Strains, Phase IV (KMG-IV): sequencing the most valuable type-strain genomes for metagenomic binning, comparative biology and taxonomic classification.</title>
        <authorList>
            <person name="Goeker M."/>
        </authorList>
    </citation>
    <scope>NUCLEOTIDE SEQUENCE [LARGE SCALE GENOMIC DNA]</scope>
    <source>
        <strain evidence="6 7">DSM 101599</strain>
    </source>
</reference>
<evidence type="ECO:0000256" key="4">
    <source>
        <dbReference type="PROSITE-ProRule" id="PRU00335"/>
    </source>
</evidence>
<dbReference type="SUPFAM" id="SSF46689">
    <property type="entry name" value="Homeodomain-like"/>
    <property type="match status" value="1"/>
</dbReference>
<keyword evidence="1" id="KW-0805">Transcription regulation</keyword>
<dbReference type="RefSeq" id="WP_167186099.1">
    <property type="nucleotide sequence ID" value="NZ_JAASQL010000001.1"/>
</dbReference>
<organism evidence="6 7">
    <name type="scientific">Wenyingzhuangia heitensis</name>
    <dbReference type="NCBI Taxonomy" id="1487859"/>
    <lineage>
        <taxon>Bacteria</taxon>
        <taxon>Pseudomonadati</taxon>
        <taxon>Bacteroidota</taxon>
        <taxon>Flavobacteriia</taxon>
        <taxon>Flavobacteriales</taxon>
        <taxon>Flavobacteriaceae</taxon>
        <taxon>Wenyingzhuangia</taxon>
    </lineage>
</organism>
<dbReference type="Pfam" id="PF00440">
    <property type="entry name" value="TetR_N"/>
    <property type="match status" value="1"/>
</dbReference>
<keyword evidence="3" id="KW-0804">Transcription</keyword>
<keyword evidence="7" id="KW-1185">Reference proteome</keyword>
<feature type="domain" description="HTH tetR-type" evidence="5">
    <location>
        <begin position="6"/>
        <end position="66"/>
    </location>
</feature>
<dbReference type="InterPro" id="IPR001647">
    <property type="entry name" value="HTH_TetR"/>
</dbReference>
<dbReference type="PANTHER" id="PTHR47506:SF1">
    <property type="entry name" value="HTH-TYPE TRANSCRIPTIONAL REGULATOR YJDC"/>
    <property type="match status" value="1"/>
</dbReference>
<dbReference type="Proteomes" id="UP000745859">
    <property type="component" value="Unassembled WGS sequence"/>
</dbReference>
<sequence>MPRIKKYCEQDVIEKATVLFWKHGYQATSMQMLEKAMGINKFSIYASFKNKEGVFLACIKAYKEKSKEMFQRFHNGNQGVADIKQLFYDSMCTWYQNDEKKGCFVTQSYQEFAETEAIFKNEIWDREGIKELFRIKLAKDPQKDEETLNKQVNFLILSLQSLGTITKVSCPNEVKDYIEMVFNRI</sequence>
<keyword evidence="2 4" id="KW-0238">DNA-binding</keyword>
<evidence type="ECO:0000313" key="7">
    <source>
        <dbReference type="Proteomes" id="UP000745859"/>
    </source>
</evidence>
<evidence type="ECO:0000259" key="5">
    <source>
        <dbReference type="PROSITE" id="PS50977"/>
    </source>
</evidence>
<dbReference type="InterPro" id="IPR009057">
    <property type="entry name" value="Homeodomain-like_sf"/>
</dbReference>
<accession>A0ABX0U846</accession>
<dbReference type="Gene3D" id="1.10.357.10">
    <property type="entry name" value="Tetracycline Repressor, domain 2"/>
    <property type="match status" value="1"/>
</dbReference>
<proteinExistence type="predicted"/>
<evidence type="ECO:0000256" key="3">
    <source>
        <dbReference type="ARBA" id="ARBA00023163"/>
    </source>
</evidence>
<gene>
    <name evidence="6" type="ORF">FHR24_001453</name>
</gene>